<feature type="transmembrane region" description="Helical" evidence="1">
    <location>
        <begin position="98"/>
        <end position="120"/>
    </location>
</feature>
<keyword evidence="1" id="KW-1133">Transmembrane helix</keyword>
<proteinExistence type="predicted"/>
<dbReference type="Gene3D" id="2.30.30.110">
    <property type="match status" value="1"/>
</dbReference>
<sequence length="260" mass="27513">MRRKVGRSFVRDTGSCSGKRESCKRRQVDALLRLQVAGSLAMTASMSWASGGEAFTQFAETLERVFHVLQTAGVVVVALAISWAGYRILFQHARWADVATLVIGALFVGAAPSLAVWLLYGTSDGRSVAAAPAVPATPYIARMLERGDIVRFDRGLREASDAAEAARISLVISSATVNRRGRVLLVPIVSAPTDSPGQPLTVRIADGSAPTLALVDEMRTEAWLSREPQIVGRVSARSLAAVTTCVRAVAIGAHACGAAD</sequence>
<dbReference type="InterPro" id="IPR003477">
    <property type="entry name" value="PemK-like"/>
</dbReference>
<dbReference type="EMBL" id="CATZBU010000019">
    <property type="protein sequence ID" value="CAJ0808355.1"/>
    <property type="molecule type" value="Genomic_DNA"/>
</dbReference>
<evidence type="ECO:0000313" key="3">
    <source>
        <dbReference type="Proteomes" id="UP001189813"/>
    </source>
</evidence>
<gene>
    <name evidence="2" type="ORF">LMG19083_04693</name>
</gene>
<accession>A0ABN9JDS8</accession>
<feature type="transmembrane region" description="Helical" evidence="1">
    <location>
        <begin position="68"/>
        <end position="86"/>
    </location>
</feature>
<name>A0ABN9JDS8_9RALS</name>
<keyword evidence="3" id="KW-1185">Reference proteome</keyword>
<dbReference type="InterPro" id="IPR011067">
    <property type="entry name" value="Plasmid_toxin/cell-grow_inhib"/>
</dbReference>
<dbReference type="SUPFAM" id="SSF50118">
    <property type="entry name" value="Cell growth inhibitor/plasmid maintenance toxic component"/>
    <property type="match status" value="1"/>
</dbReference>
<dbReference type="Pfam" id="PF04956">
    <property type="entry name" value="TrbC"/>
    <property type="match status" value="1"/>
</dbReference>
<comment type="caution">
    <text evidence="2">The sequence shown here is derived from an EMBL/GenBank/DDBJ whole genome shotgun (WGS) entry which is preliminary data.</text>
</comment>
<organism evidence="2 3">
    <name type="scientific">Ralstonia psammae</name>
    <dbReference type="NCBI Taxonomy" id="3058598"/>
    <lineage>
        <taxon>Bacteria</taxon>
        <taxon>Pseudomonadati</taxon>
        <taxon>Pseudomonadota</taxon>
        <taxon>Betaproteobacteria</taxon>
        <taxon>Burkholderiales</taxon>
        <taxon>Burkholderiaceae</taxon>
        <taxon>Ralstonia</taxon>
    </lineage>
</organism>
<keyword evidence="1" id="KW-0472">Membrane</keyword>
<reference evidence="2 3" key="1">
    <citation type="submission" date="2023-07" db="EMBL/GenBank/DDBJ databases">
        <authorList>
            <person name="Peeters C."/>
        </authorList>
    </citation>
    <scope>NUCLEOTIDE SEQUENCE [LARGE SCALE GENOMIC DNA]</scope>
    <source>
        <strain evidence="2 3">LMG 19083</strain>
    </source>
</reference>
<dbReference type="RefSeq" id="WP_428984158.1">
    <property type="nucleotide sequence ID" value="NZ_CATZBU010000019.1"/>
</dbReference>
<dbReference type="Pfam" id="PF02452">
    <property type="entry name" value="PemK_toxin"/>
    <property type="match status" value="1"/>
</dbReference>
<keyword evidence="1" id="KW-0812">Transmembrane</keyword>
<dbReference type="Proteomes" id="UP001189813">
    <property type="component" value="Unassembled WGS sequence"/>
</dbReference>
<evidence type="ECO:0000256" key="1">
    <source>
        <dbReference type="SAM" id="Phobius"/>
    </source>
</evidence>
<feature type="transmembrane region" description="Helical" evidence="1">
    <location>
        <begin position="30"/>
        <end position="48"/>
    </location>
</feature>
<evidence type="ECO:0008006" key="4">
    <source>
        <dbReference type="Google" id="ProtNLM"/>
    </source>
</evidence>
<dbReference type="InterPro" id="IPR007039">
    <property type="entry name" value="TrbC/VirB2"/>
</dbReference>
<evidence type="ECO:0000313" key="2">
    <source>
        <dbReference type="EMBL" id="CAJ0808355.1"/>
    </source>
</evidence>
<protein>
    <recommendedName>
        <fullName evidence="4">DUF1499 domain-containing protein</fullName>
    </recommendedName>
</protein>